<reference evidence="4" key="1">
    <citation type="journal article" date="2019" name="Int. J. Syst. Evol. Microbiol.">
        <title>The Global Catalogue of Microorganisms (GCM) 10K type strain sequencing project: providing services to taxonomists for standard genome sequencing and annotation.</title>
        <authorList>
            <consortium name="The Broad Institute Genomics Platform"/>
            <consortium name="The Broad Institute Genome Sequencing Center for Infectious Disease"/>
            <person name="Wu L."/>
            <person name="Ma J."/>
        </authorList>
    </citation>
    <scope>NUCLEOTIDE SEQUENCE [LARGE SCALE GENOMIC DNA]</scope>
    <source>
        <strain evidence="4">ZS-22-S1</strain>
    </source>
</reference>
<dbReference type="GO" id="GO:0016787">
    <property type="term" value="F:hydrolase activity"/>
    <property type="evidence" value="ECO:0007669"/>
    <property type="project" value="UniProtKB-KW"/>
</dbReference>
<dbReference type="RefSeq" id="WP_378053917.1">
    <property type="nucleotide sequence ID" value="NZ_JBHSIS010000002.1"/>
</dbReference>
<dbReference type="Pfam" id="PF07676">
    <property type="entry name" value="PD40"/>
    <property type="match status" value="2"/>
</dbReference>
<gene>
    <name evidence="3" type="ORF">ACFPCV_02270</name>
</gene>
<name>A0ABV9RTU0_9PSEU</name>
<dbReference type="InterPro" id="IPR012338">
    <property type="entry name" value="Beta-lactam/transpept-like"/>
</dbReference>
<feature type="domain" description="Beta-lactamase-related" evidence="1">
    <location>
        <begin position="652"/>
        <end position="981"/>
    </location>
</feature>
<accession>A0ABV9RTU0</accession>
<dbReference type="Pfam" id="PF00326">
    <property type="entry name" value="Peptidase_S9"/>
    <property type="match status" value="1"/>
</dbReference>
<dbReference type="Gene3D" id="3.40.50.1820">
    <property type="entry name" value="alpha/beta hydrolase"/>
    <property type="match status" value="1"/>
</dbReference>
<evidence type="ECO:0000313" key="4">
    <source>
        <dbReference type="Proteomes" id="UP001595859"/>
    </source>
</evidence>
<dbReference type="SUPFAM" id="SSF82171">
    <property type="entry name" value="DPP6 N-terminal domain-like"/>
    <property type="match status" value="1"/>
</dbReference>
<organism evidence="3 4">
    <name type="scientific">Actinophytocola glycyrrhizae</name>
    <dbReference type="NCBI Taxonomy" id="2044873"/>
    <lineage>
        <taxon>Bacteria</taxon>
        <taxon>Bacillati</taxon>
        <taxon>Actinomycetota</taxon>
        <taxon>Actinomycetes</taxon>
        <taxon>Pseudonocardiales</taxon>
        <taxon>Pseudonocardiaceae</taxon>
    </lineage>
</organism>
<dbReference type="Gene3D" id="3.40.710.10">
    <property type="entry name" value="DD-peptidase/beta-lactamase superfamily"/>
    <property type="match status" value="1"/>
</dbReference>
<sequence>MTRRQRTEDLTALAVPEAPALSPDGTRTAYVLRTADAAADANVRAIWLTGADGTRQLTRGTADTAPAWSPDGRSLAFLRAQDGPAQVWVLPVDGGEPEQVTDLPLGAGAPHWSPDGARIAFSAPVDTAAGQGNAPIVTDRLDYQADGAGFLRTIRKHLHVLDVGTGETRQVTEGDWHAGEPAWSPDSTRLAYGAATALDADLRPAAPLYVLDVTDPLATPRLAALPDGIAACVTWADDDTFLVVGMVDAPVGHARLLMVRGDDPGNPVDLAASLDRNVMPGGPAYPGAVPRLGGAGVLFCVRDRGCTHLYTVPLDGGEPRPVVAGAGRVVAGLSVAGDTAAIVLGTPVSYGEIVTVDLATGTETVRTTHTDAEVELYVREEREFPISDGRVVHGWLLRDPATAGPGPLLLDIHGGPHNAWHGGADDVHVYHQELAALGWTVLLLNPRASDGYGEEFYTAAIGAWGAADAGDFLEPLDQLVAEGIADPKRLAVAGYSYGGFMTCYLTSRDNRFAAAVAGGVVADLTSMAGTSDAGHHLAAYQLGALPHADRARYAELSPIARVEDVRTPTLVIHGAADVRCPVGQAEQWHTALREQGVPTRLVLYPDGAHLFILDGPPSHRMDFNRRIVEWVEQYAADAAGPRRPRIDAAHWQRRLTALAEKHHVPGVALGILSSRPGRDDELVEAAHGVLNVDTGVETTADSVFQIGSISKVWTTTVVMQLVDEGLLDLDAPIVEVLPELRLAEQSVAEKVTMRHLLTHTSGIDGDVFTDTGRGDDTIEKYVALLSEVAQNHPLGATWSYCNSGFTLAGRVIEKLTGKTWDTAMRERLFTPLGLTHTGTLPEEALLHRVAVGHTGDTTPVKAPAWALPRSAGPAGLINSTVRDVLVFARLHLTGGVAQDGTRLLSEQSAAAMAAQQAELPDKHTLGDSWGLGWIRMGWDGRRLIGHDGNTIGQSAFLRVLPDEGLAVTLLTNGGNTRDFYGDLYREIFAELADVVMPEPLAPPAGPVTADITPHLGRYERASVLIDVFTGDDGPVMRTTATGPLAELLPEKEQEYALVPVEENLYVVREPSMATWIPVTFYSLPTGERYLHFGVRATPKVG</sequence>
<dbReference type="InterPro" id="IPR050491">
    <property type="entry name" value="AmpC-like"/>
</dbReference>
<protein>
    <submittedName>
        <fullName evidence="3">Serine hydrolase</fullName>
    </submittedName>
</protein>
<proteinExistence type="predicted"/>
<dbReference type="Proteomes" id="UP001595859">
    <property type="component" value="Unassembled WGS sequence"/>
</dbReference>
<dbReference type="PANTHER" id="PTHR46825">
    <property type="entry name" value="D-ALANYL-D-ALANINE-CARBOXYPEPTIDASE/ENDOPEPTIDASE AMPH"/>
    <property type="match status" value="1"/>
</dbReference>
<evidence type="ECO:0000259" key="1">
    <source>
        <dbReference type="Pfam" id="PF00144"/>
    </source>
</evidence>
<comment type="caution">
    <text evidence="3">The sequence shown here is derived from an EMBL/GenBank/DDBJ whole genome shotgun (WGS) entry which is preliminary data.</text>
</comment>
<dbReference type="SUPFAM" id="SSF56601">
    <property type="entry name" value="beta-lactamase/transpeptidase-like"/>
    <property type="match status" value="1"/>
</dbReference>
<dbReference type="InterPro" id="IPR001375">
    <property type="entry name" value="Peptidase_S9_cat"/>
</dbReference>
<keyword evidence="3" id="KW-0378">Hydrolase</keyword>
<dbReference type="InterPro" id="IPR011042">
    <property type="entry name" value="6-blade_b-propeller_TolB-like"/>
</dbReference>
<evidence type="ECO:0000313" key="3">
    <source>
        <dbReference type="EMBL" id="MFC4852314.1"/>
    </source>
</evidence>
<dbReference type="InterPro" id="IPR001466">
    <property type="entry name" value="Beta-lactam-related"/>
</dbReference>
<evidence type="ECO:0000259" key="2">
    <source>
        <dbReference type="Pfam" id="PF00326"/>
    </source>
</evidence>
<feature type="domain" description="Peptidase S9 prolyl oligopeptidase catalytic" evidence="2">
    <location>
        <begin position="433"/>
        <end position="636"/>
    </location>
</feature>
<dbReference type="InterPro" id="IPR029058">
    <property type="entry name" value="AB_hydrolase_fold"/>
</dbReference>
<dbReference type="Gene3D" id="2.120.10.30">
    <property type="entry name" value="TolB, C-terminal domain"/>
    <property type="match status" value="2"/>
</dbReference>
<dbReference type="EMBL" id="JBHSIS010000002">
    <property type="protein sequence ID" value="MFC4852314.1"/>
    <property type="molecule type" value="Genomic_DNA"/>
</dbReference>
<dbReference type="SUPFAM" id="SSF53474">
    <property type="entry name" value="alpha/beta-Hydrolases"/>
    <property type="match status" value="1"/>
</dbReference>
<dbReference type="InterPro" id="IPR011659">
    <property type="entry name" value="WD40"/>
</dbReference>
<dbReference type="Pfam" id="PF00144">
    <property type="entry name" value="Beta-lactamase"/>
    <property type="match status" value="1"/>
</dbReference>
<dbReference type="PANTHER" id="PTHR46825:SF9">
    <property type="entry name" value="BETA-LACTAMASE-RELATED DOMAIN-CONTAINING PROTEIN"/>
    <property type="match status" value="1"/>
</dbReference>
<keyword evidence="4" id="KW-1185">Reference proteome</keyword>